<dbReference type="KEGG" id="tpsc:RBB77_19510"/>
<evidence type="ECO:0000259" key="1">
    <source>
        <dbReference type="Pfam" id="PF02627"/>
    </source>
</evidence>
<dbReference type="Pfam" id="PF02627">
    <property type="entry name" value="CMD"/>
    <property type="match status" value="1"/>
</dbReference>
<name>A0AAU7ZNS8_9BACT</name>
<dbReference type="GO" id="GO:0051920">
    <property type="term" value="F:peroxiredoxin activity"/>
    <property type="evidence" value="ECO:0007669"/>
    <property type="project" value="InterPro"/>
</dbReference>
<dbReference type="PANTHER" id="PTHR35446">
    <property type="entry name" value="SI:CH211-175M2.5"/>
    <property type="match status" value="1"/>
</dbReference>
<dbReference type="RefSeq" id="WP_353063443.1">
    <property type="nucleotide sequence ID" value="NZ_CP132942.1"/>
</dbReference>
<reference evidence="2" key="2">
    <citation type="journal article" date="2024" name="Environ. Microbiol.">
        <title>Genome analysis and description of Tunturibacter gen. nov. expands the diversity of Terriglobia in tundra soils.</title>
        <authorList>
            <person name="Messyasz A."/>
            <person name="Mannisto M.K."/>
            <person name="Kerkhof L.J."/>
            <person name="Haggblom M.M."/>
        </authorList>
    </citation>
    <scope>NUCLEOTIDE SEQUENCE</scope>
    <source>
        <strain evidence="2">X5P6</strain>
    </source>
</reference>
<sequence length="199" mass="21922">MTTIATIIPIVEEDAATGAVAEAYADYRTRFERDHIPSILKCFATHPPLLEQMIALASTLLFTESHLSRKIKEMIATYISALNACPYCLDSHASFLRTQGGSNELLQALSNANLDSPSLTLRESRMLDFVGKVTIESHRISPDDINLMKSVGWAQQEIAEAVHITALFACFNRVANTFGLPSQNLLDHGPNLVHAREKA</sequence>
<gene>
    <name evidence="2" type="ORF">RBB77_19510</name>
</gene>
<accession>A0AAU7ZNS8</accession>
<keyword evidence="2" id="KW-0560">Oxidoreductase</keyword>
<protein>
    <submittedName>
        <fullName evidence="2">Peroxidase-related enzyme</fullName>
    </submittedName>
</protein>
<evidence type="ECO:0000313" key="2">
    <source>
        <dbReference type="EMBL" id="XCB32598.1"/>
    </source>
</evidence>
<dbReference type="InterPro" id="IPR029032">
    <property type="entry name" value="AhpD-like"/>
</dbReference>
<dbReference type="InterPro" id="IPR004675">
    <property type="entry name" value="AhpD_core"/>
</dbReference>
<feature type="domain" description="Carboxymuconolactone decarboxylase-like" evidence="1">
    <location>
        <begin position="47"/>
        <end position="109"/>
    </location>
</feature>
<dbReference type="EMBL" id="CP132942">
    <property type="protein sequence ID" value="XCB32598.1"/>
    <property type="molecule type" value="Genomic_DNA"/>
</dbReference>
<dbReference type="SUPFAM" id="SSF69118">
    <property type="entry name" value="AhpD-like"/>
    <property type="match status" value="1"/>
</dbReference>
<reference evidence="2" key="1">
    <citation type="submission" date="2023-08" db="EMBL/GenBank/DDBJ databases">
        <authorList>
            <person name="Messyasz A."/>
            <person name="Mannisto M.K."/>
            <person name="Kerkhof L.J."/>
            <person name="Haggblom M."/>
        </authorList>
    </citation>
    <scope>NUCLEOTIDE SEQUENCE</scope>
    <source>
        <strain evidence="2">X5P6</strain>
    </source>
</reference>
<dbReference type="NCBIfam" id="TIGR00778">
    <property type="entry name" value="ahpD_dom"/>
    <property type="match status" value="1"/>
</dbReference>
<dbReference type="AlphaFoldDB" id="A0AAU7ZNS8"/>
<dbReference type="PANTHER" id="PTHR35446:SF2">
    <property type="entry name" value="CARBOXYMUCONOLACTONE DECARBOXYLASE-LIKE DOMAIN-CONTAINING PROTEIN"/>
    <property type="match status" value="1"/>
</dbReference>
<dbReference type="NCBIfam" id="TIGR01926">
    <property type="entry name" value="peroxid_rel"/>
    <property type="match status" value="1"/>
</dbReference>
<dbReference type="Gene3D" id="1.20.1290.10">
    <property type="entry name" value="AhpD-like"/>
    <property type="match status" value="1"/>
</dbReference>
<dbReference type="InterPro" id="IPR010195">
    <property type="entry name" value="Uncharacterised_peroxidase-rel"/>
</dbReference>
<organism evidence="2">
    <name type="scientific">Tunturiibacter psychrotolerans</name>
    <dbReference type="NCBI Taxonomy" id="3069686"/>
    <lineage>
        <taxon>Bacteria</taxon>
        <taxon>Pseudomonadati</taxon>
        <taxon>Acidobacteriota</taxon>
        <taxon>Terriglobia</taxon>
        <taxon>Terriglobales</taxon>
        <taxon>Acidobacteriaceae</taxon>
        <taxon>Tunturiibacter</taxon>
    </lineage>
</organism>
<keyword evidence="2" id="KW-0575">Peroxidase</keyword>
<dbReference type="InterPro" id="IPR003779">
    <property type="entry name" value="CMD-like"/>
</dbReference>
<proteinExistence type="predicted"/>